<dbReference type="EMBL" id="KE123911">
    <property type="protein sequence ID" value="EPB91253.1"/>
    <property type="molecule type" value="Genomic_DNA"/>
</dbReference>
<dbReference type="GO" id="GO:0006508">
    <property type="term" value="P:proteolysis"/>
    <property type="evidence" value="ECO:0007669"/>
    <property type="project" value="UniProtKB-KW"/>
</dbReference>
<dbReference type="STRING" id="1220926.S2K768"/>
<dbReference type="InterPro" id="IPR034164">
    <property type="entry name" value="Pepsin-like_dom"/>
</dbReference>
<dbReference type="PRINTS" id="PR00792">
    <property type="entry name" value="PEPSIN"/>
</dbReference>
<dbReference type="SUPFAM" id="SSF50630">
    <property type="entry name" value="Acid proteases"/>
    <property type="match status" value="1"/>
</dbReference>
<evidence type="ECO:0000256" key="6">
    <source>
        <dbReference type="ARBA" id="ARBA00022750"/>
    </source>
</evidence>
<dbReference type="PANTHER" id="PTHR47966">
    <property type="entry name" value="BETA-SITE APP-CLEAVING ENZYME, ISOFORM A-RELATED"/>
    <property type="match status" value="1"/>
</dbReference>
<keyword evidence="9 11" id="KW-1015">Disulfide bond</keyword>
<feature type="disulfide bond" evidence="11">
    <location>
        <begin position="101"/>
        <end position="106"/>
    </location>
</feature>
<evidence type="ECO:0000256" key="7">
    <source>
        <dbReference type="ARBA" id="ARBA00022801"/>
    </source>
</evidence>
<feature type="disulfide bond" evidence="11">
    <location>
        <begin position="333"/>
        <end position="383"/>
    </location>
</feature>
<evidence type="ECO:0000256" key="9">
    <source>
        <dbReference type="ARBA" id="ARBA00023157"/>
    </source>
</evidence>
<dbReference type="InParanoid" id="S2K768"/>
<feature type="active site" evidence="10">
    <location>
        <position position="294"/>
    </location>
</feature>
<evidence type="ECO:0000256" key="8">
    <source>
        <dbReference type="ARBA" id="ARBA00023145"/>
    </source>
</evidence>
<keyword evidence="7 12" id="KW-0378">Hydrolase</keyword>
<evidence type="ECO:0000256" key="13">
    <source>
        <dbReference type="SAM" id="SignalP"/>
    </source>
</evidence>
<evidence type="ECO:0000256" key="2">
    <source>
        <dbReference type="ARBA" id="ARBA00007447"/>
    </source>
</evidence>
<dbReference type="InterPro" id="IPR001969">
    <property type="entry name" value="Aspartic_peptidase_AS"/>
</dbReference>
<dbReference type="Gene3D" id="2.40.70.10">
    <property type="entry name" value="Acid Proteases"/>
    <property type="match status" value="2"/>
</dbReference>
<dbReference type="PROSITE" id="PS51767">
    <property type="entry name" value="PEPTIDASE_A1"/>
    <property type="match status" value="1"/>
</dbReference>
<dbReference type="PROSITE" id="PS00141">
    <property type="entry name" value="ASP_PROTEASE"/>
    <property type="match status" value="2"/>
</dbReference>
<evidence type="ECO:0000256" key="11">
    <source>
        <dbReference type="PIRSR" id="PIRSR601461-2"/>
    </source>
</evidence>
<dbReference type="AlphaFoldDB" id="S2K768"/>
<dbReference type="Pfam" id="PF00026">
    <property type="entry name" value="Asp"/>
    <property type="match status" value="1"/>
</dbReference>
<dbReference type="InterPro" id="IPR033121">
    <property type="entry name" value="PEPTIDASE_A1"/>
</dbReference>
<keyword evidence="6 12" id="KW-0064">Aspartyl protease</keyword>
<protein>
    <recommendedName>
        <fullName evidence="3">rhizopuspepsin</fullName>
        <ecNumber evidence="3">3.4.23.21</ecNumber>
    </recommendedName>
</protein>
<dbReference type="GO" id="GO:0004190">
    <property type="term" value="F:aspartic-type endopeptidase activity"/>
    <property type="evidence" value="ECO:0007669"/>
    <property type="project" value="UniProtKB-KW"/>
</dbReference>
<keyword evidence="8" id="KW-0865">Zymogen</keyword>
<comment type="similarity">
    <text evidence="2 12">Belongs to the peptidase A1 family.</text>
</comment>
<evidence type="ECO:0000256" key="10">
    <source>
        <dbReference type="PIRSR" id="PIRSR601461-1"/>
    </source>
</evidence>
<dbReference type="PANTHER" id="PTHR47966:SF47">
    <property type="entry name" value="ENDOPEPTIDASE, PUTATIVE (AFU_ORTHOLOGUE AFUA_3G01220)-RELATED"/>
    <property type="match status" value="1"/>
</dbReference>
<organism evidence="15 16">
    <name type="scientific">Mucor circinelloides f. circinelloides (strain 1006PhL)</name>
    <name type="common">Mucormycosis agent</name>
    <name type="synonym">Calyptromyces circinelloides</name>
    <dbReference type="NCBI Taxonomy" id="1220926"/>
    <lineage>
        <taxon>Eukaryota</taxon>
        <taxon>Fungi</taxon>
        <taxon>Fungi incertae sedis</taxon>
        <taxon>Mucoromycota</taxon>
        <taxon>Mucoromycotina</taxon>
        <taxon>Mucoromycetes</taxon>
        <taxon>Mucorales</taxon>
        <taxon>Mucorineae</taxon>
        <taxon>Mucoraceae</taxon>
        <taxon>Mucor</taxon>
    </lineage>
</organism>
<keyword evidence="16" id="KW-1185">Reference proteome</keyword>
<dbReference type="VEuPathDB" id="FungiDB:HMPREF1544_01958"/>
<evidence type="ECO:0000313" key="15">
    <source>
        <dbReference type="EMBL" id="EPB91253.1"/>
    </source>
</evidence>
<dbReference type="eggNOG" id="KOG1339">
    <property type="taxonomic scope" value="Eukaryota"/>
</dbReference>
<name>S2K768_MUCC1</name>
<evidence type="ECO:0000256" key="12">
    <source>
        <dbReference type="RuleBase" id="RU000454"/>
    </source>
</evidence>
<proteinExistence type="inferred from homology"/>
<dbReference type="GO" id="GO:0000324">
    <property type="term" value="C:fungal-type vacuole"/>
    <property type="evidence" value="ECO:0007669"/>
    <property type="project" value="TreeGrafter"/>
</dbReference>
<dbReference type="Proteomes" id="UP000014254">
    <property type="component" value="Unassembled WGS sequence"/>
</dbReference>
<comment type="catalytic activity">
    <reaction evidence="1">
        <text>Hydrolysis of proteins with broad specificity similar to that of pepsin A, preferring hydrophobic residues at P1 and P1'. Clots milk and activates trypsinogen. Does not cleave 4-Gln-|-His-5, but does cleave 10-His-|-Leu-11 and 12-Val-|-Glu-13 in B chain of insulin.</text>
        <dbReference type="EC" id="3.4.23.21"/>
    </reaction>
</comment>
<dbReference type="CDD" id="cd05471">
    <property type="entry name" value="pepsin_like"/>
    <property type="match status" value="1"/>
</dbReference>
<feature type="active site" evidence="10">
    <location>
        <position position="88"/>
    </location>
</feature>
<evidence type="ECO:0000256" key="1">
    <source>
        <dbReference type="ARBA" id="ARBA00001130"/>
    </source>
</evidence>
<dbReference type="FunFam" id="2.40.70.10:FF:000008">
    <property type="entry name" value="Cathepsin D"/>
    <property type="match status" value="1"/>
</dbReference>
<evidence type="ECO:0000256" key="5">
    <source>
        <dbReference type="ARBA" id="ARBA00022729"/>
    </source>
</evidence>
<dbReference type="OMA" id="KMANIGW"/>
<gene>
    <name evidence="15" type="ORF">HMPREF1544_01958</name>
</gene>
<accession>S2K768</accession>
<evidence type="ECO:0000256" key="4">
    <source>
        <dbReference type="ARBA" id="ARBA00022670"/>
    </source>
</evidence>
<keyword evidence="4 12" id="KW-0645">Protease</keyword>
<feature type="domain" description="Peptidase A1" evidence="14">
    <location>
        <begin position="70"/>
        <end position="420"/>
    </location>
</feature>
<reference evidence="16" key="1">
    <citation type="submission" date="2013-05" db="EMBL/GenBank/DDBJ databases">
        <title>The Genome sequence of Mucor circinelloides f. circinelloides 1006PhL.</title>
        <authorList>
            <consortium name="The Broad Institute Genomics Platform"/>
            <person name="Cuomo C."/>
            <person name="Earl A."/>
            <person name="Findley K."/>
            <person name="Lee S.C."/>
            <person name="Walker B."/>
            <person name="Young S."/>
            <person name="Zeng Q."/>
            <person name="Gargeya S."/>
            <person name="Fitzgerald M."/>
            <person name="Haas B."/>
            <person name="Abouelleil A."/>
            <person name="Allen A.W."/>
            <person name="Alvarado L."/>
            <person name="Arachchi H.M."/>
            <person name="Berlin A.M."/>
            <person name="Chapman S.B."/>
            <person name="Gainer-Dewar J."/>
            <person name="Goldberg J."/>
            <person name="Griggs A."/>
            <person name="Gujja S."/>
            <person name="Hansen M."/>
            <person name="Howarth C."/>
            <person name="Imamovic A."/>
            <person name="Ireland A."/>
            <person name="Larimer J."/>
            <person name="McCowan C."/>
            <person name="Murphy C."/>
            <person name="Pearson M."/>
            <person name="Poon T.W."/>
            <person name="Priest M."/>
            <person name="Roberts A."/>
            <person name="Saif S."/>
            <person name="Shea T."/>
            <person name="Sisk P."/>
            <person name="Sykes S."/>
            <person name="Wortman J."/>
            <person name="Nusbaum C."/>
            <person name="Birren B."/>
        </authorList>
    </citation>
    <scope>NUCLEOTIDE SEQUENCE [LARGE SCALE GENOMIC DNA]</scope>
    <source>
        <strain evidence="16">1006PhL</strain>
    </source>
</reference>
<keyword evidence="5 13" id="KW-0732">Signal</keyword>
<sequence>MVTTHLLTWASSLVLLTAVSAATIPESSAISIPVTSQQVDSNKIPSLVRRKNKSTSSVTNAPVYNLRTEYMATIHIGTPAQEFNVILDTGSSDLWVPSNTCSKDLCPYNAFDPKKSNTYKDLNQEFDILYGTAYAVGAYGSDSVALSGVTVTRQQFAIVNETKGLYPSTTGSVTKPDGILGLGYPGLTTVSNEGSNYNPLLFNMVEQKLIPKPVFSFSMGGKMANIGWIGELTLGGANPDRYTGDIEYIPVIPESKSNPYEWWQSFSQGFTVVIENGTVAADIRLEQGRLAVFDTGTTLTYVDMSFAKKILNSVTGQTSFNVTPNAGIFVMDCKYKNTAARVQLALSHKTKYVIDKSPLIIDVPASSLVIPLDTEDIATAKICGWGIVGTADNSEFLIGQSLLRNTYLTFDMEKNQIGFSASSDTTTKVTSSSK</sequence>
<evidence type="ECO:0000256" key="3">
    <source>
        <dbReference type="ARBA" id="ARBA00013205"/>
    </source>
</evidence>
<dbReference type="OrthoDB" id="771136at2759"/>
<evidence type="ECO:0000259" key="14">
    <source>
        <dbReference type="PROSITE" id="PS51767"/>
    </source>
</evidence>
<dbReference type="FunCoup" id="S2K768">
    <property type="interactions" value="66"/>
</dbReference>
<dbReference type="EC" id="3.4.23.21" evidence="3"/>
<evidence type="ECO:0000313" key="16">
    <source>
        <dbReference type="Proteomes" id="UP000014254"/>
    </source>
</evidence>
<feature type="signal peptide" evidence="13">
    <location>
        <begin position="1"/>
        <end position="21"/>
    </location>
</feature>
<dbReference type="InterPro" id="IPR001461">
    <property type="entry name" value="Aspartic_peptidase_A1"/>
</dbReference>
<dbReference type="InterPro" id="IPR021109">
    <property type="entry name" value="Peptidase_aspartic_dom_sf"/>
</dbReference>
<feature type="chain" id="PRO_5004497947" description="rhizopuspepsin" evidence="13">
    <location>
        <begin position="22"/>
        <end position="434"/>
    </location>
</feature>